<reference evidence="4 5" key="1">
    <citation type="submission" date="2019-05" db="EMBL/GenBank/DDBJ databases">
        <authorList>
            <person name="Narsing Rao M.P."/>
            <person name="Li W.J."/>
        </authorList>
    </citation>
    <scope>NUCLEOTIDE SEQUENCE [LARGE SCALE GENOMIC DNA]</scope>
    <source>
        <strain evidence="4 5">SYSU_K30003</strain>
    </source>
</reference>
<dbReference type="PROSITE" id="PS51186">
    <property type="entry name" value="GNAT"/>
    <property type="match status" value="1"/>
</dbReference>
<feature type="domain" description="N-acetyltransferase" evidence="3">
    <location>
        <begin position="19"/>
        <end position="181"/>
    </location>
</feature>
<dbReference type="InterPro" id="IPR000182">
    <property type="entry name" value="GNAT_dom"/>
</dbReference>
<dbReference type="CDD" id="cd04301">
    <property type="entry name" value="NAT_SF"/>
    <property type="match status" value="1"/>
</dbReference>
<protein>
    <submittedName>
        <fullName evidence="4">GNAT family N-acetyltransferase</fullName>
    </submittedName>
</protein>
<dbReference type="SUPFAM" id="SSF55729">
    <property type="entry name" value="Acyl-CoA N-acyltransferases (Nat)"/>
    <property type="match status" value="1"/>
</dbReference>
<dbReference type="EMBL" id="VCIW01000013">
    <property type="protein sequence ID" value="TLS50812.1"/>
    <property type="molecule type" value="Genomic_DNA"/>
</dbReference>
<keyword evidence="2" id="KW-0012">Acyltransferase</keyword>
<dbReference type="OrthoDB" id="3389160at2"/>
<dbReference type="GO" id="GO:0016747">
    <property type="term" value="F:acyltransferase activity, transferring groups other than amino-acyl groups"/>
    <property type="evidence" value="ECO:0007669"/>
    <property type="project" value="InterPro"/>
</dbReference>
<gene>
    <name evidence="4" type="ORF">FE782_18555</name>
</gene>
<dbReference type="RefSeq" id="WP_138195846.1">
    <property type="nucleotide sequence ID" value="NZ_VCIW01000013.1"/>
</dbReference>
<dbReference type="AlphaFoldDB" id="A0A5R9G373"/>
<dbReference type="Proteomes" id="UP000309676">
    <property type="component" value="Unassembled WGS sequence"/>
</dbReference>
<evidence type="ECO:0000259" key="3">
    <source>
        <dbReference type="PROSITE" id="PS51186"/>
    </source>
</evidence>
<evidence type="ECO:0000313" key="5">
    <source>
        <dbReference type="Proteomes" id="UP000309676"/>
    </source>
</evidence>
<dbReference type="Gene3D" id="3.40.630.30">
    <property type="match status" value="1"/>
</dbReference>
<proteinExistence type="predicted"/>
<dbReference type="PANTHER" id="PTHR43877:SF2">
    <property type="entry name" value="AMINOALKYLPHOSPHONATE N-ACETYLTRANSFERASE-RELATED"/>
    <property type="match status" value="1"/>
</dbReference>
<dbReference type="Pfam" id="PF00583">
    <property type="entry name" value="Acetyltransf_1"/>
    <property type="match status" value="1"/>
</dbReference>
<keyword evidence="1 4" id="KW-0808">Transferase</keyword>
<sequence>MRFYEKDAPASSDPSVAVAEIRSVEGPVAEQLRTLLIDVVEDGASVGFLPPLSEEEAERYWRGVAGDDTVLWIARLGEETVGTVQLQLCAKANGAHRAEIAKLMVAPGARRRGVARLLMATAEARARAEGRSLLVLDTREGDPSNRLYASMGYVQAGRIPCFAKSADGSLDATILYYKTLDLDVT</sequence>
<accession>A0A5R9G373</accession>
<dbReference type="InterPro" id="IPR050832">
    <property type="entry name" value="Bact_Acetyltransf"/>
</dbReference>
<evidence type="ECO:0000256" key="1">
    <source>
        <dbReference type="ARBA" id="ARBA00022679"/>
    </source>
</evidence>
<organism evidence="4 5">
    <name type="scientific">Paenibacillus antri</name>
    <dbReference type="NCBI Taxonomy" id="2582848"/>
    <lineage>
        <taxon>Bacteria</taxon>
        <taxon>Bacillati</taxon>
        <taxon>Bacillota</taxon>
        <taxon>Bacilli</taxon>
        <taxon>Bacillales</taxon>
        <taxon>Paenibacillaceae</taxon>
        <taxon>Paenibacillus</taxon>
    </lineage>
</organism>
<comment type="caution">
    <text evidence="4">The sequence shown here is derived from an EMBL/GenBank/DDBJ whole genome shotgun (WGS) entry which is preliminary data.</text>
</comment>
<dbReference type="PANTHER" id="PTHR43877">
    <property type="entry name" value="AMINOALKYLPHOSPHONATE N-ACETYLTRANSFERASE-RELATED-RELATED"/>
    <property type="match status" value="1"/>
</dbReference>
<dbReference type="InterPro" id="IPR016181">
    <property type="entry name" value="Acyl_CoA_acyltransferase"/>
</dbReference>
<keyword evidence="5" id="KW-1185">Reference proteome</keyword>
<evidence type="ECO:0000313" key="4">
    <source>
        <dbReference type="EMBL" id="TLS50812.1"/>
    </source>
</evidence>
<evidence type="ECO:0000256" key="2">
    <source>
        <dbReference type="ARBA" id="ARBA00023315"/>
    </source>
</evidence>
<name>A0A5R9G373_9BACL</name>